<name>A0AC59YG85_RANTA</name>
<reference evidence="1" key="1">
    <citation type="submission" date="2023-05" db="EMBL/GenBank/DDBJ databases">
        <authorList>
            <consortium name="ELIXIR-Norway"/>
        </authorList>
    </citation>
    <scope>NUCLEOTIDE SEQUENCE</scope>
</reference>
<feature type="non-terminal residue" evidence="1">
    <location>
        <position position="1"/>
    </location>
</feature>
<sequence>MAARWPTRRLVSFPTQSTPPPEDAKDFGGADVICAYSRQAERVPQNPGRRWCLLSAPPPWFQAQRIGPASIAESAGAEGKQRGLWGGQGRDAPRSCRSSGGSWSLLAAMYLYTFTELE</sequence>
<evidence type="ECO:0000313" key="2">
    <source>
        <dbReference type="Proteomes" id="UP001162501"/>
    </source>
</evidence>
<accession>A0AC59YG85</accession>
<dbReference type="EMBL" id="OX596099">
    <property type="protein sequence ID" value="CAM9673246.1"/>
    <property type="molecule type" value="Genomic_DNA"/>
</dbReference>
<protein>
    <submittedName>
        <fullName evidence="1">Uncharacterized protein</fullName>
    </submittedName>
</protein>
<reference evidence="1" key="2">
    <citation type="submission" date="2025-03" db="EMBL/GenBank/DDBJ databases">
        <authorList>
            <consortium name="ELIXIR-Norway"/>
            <consortium name="Elixir Norway"/>
        </authorList>
    </citation>
    <scope>NUCLEOTIDE SEQUENCE</scope>
</reference>
<evidence type="ECO:0000313" key="1">
    <source>
        <dbReference type="EMBL" id="CAM9673246.1"/>
    </source>
</evidence>
<proteinExistence type="predicted"/>
<organism evidence="1 2">
    <name type="scientific">Rangifer tarandus platyrhynchus</name>
    <name type="common">Svalbard reindeer</name>
    <dbReference type="NCBI Taxonomy" id="3082113"/>
    <lineage>
        <taxon>Eukaryota</taxon>
        <taxon>Metazoa</taxon>
        <taxon>Chordata</taxon>
        <taxon>Craniata</taxon>
        <taxon>Vertebrata</taxon>
        <taxon>Euteleostomi</taxon>
        <taxon>Mammalia</taxon>
        <taxon>Eutheria</taxon>
        <taxon>Laurasiatheria</taxon>
        <taxon>Artiodactyla</taxon>
        <taxon>Ruminantia</taxon>
        <taxon>Pecora</taxon>
        <taxon>Cervidae</taxon>
        <taxon>Odocoileinae</taxon>
        <taxon>Rangifer</taxon>
    </lineage>
</organism>
<feature type="non-terminal residue" evidence="1">
    <location>
        <position position="118"/>
    </location>
</feature>
<dbReference type="Proteomes" id="UP001162501">
    <property type="component" value="Chromosome 15"/>
</dbReference>
<gene>
    <name evidence="1" type="ORF">MRATA1EN22A_LOCUS5825</name>
</gene>